<dbReference type="PANTHER" id="PTHR14398:SF0">
    <property type="entry name" value="ZINC FINGER PROTEIN SWM"/>
    <property type="match status" value="1"/>
</dbReference>
<dbReference type="PANTHER" id="PTHR14398">
    <property type="entry name" value="RNA RECOGNITION RRM/RNP DOMAIN"/>
    <property type="match status" value="1"/>
</dbReference>
<evidence type="ECO:0000259" key="3">
    <source>
        <dbReference type="SMART" id="SM00360"/>
    </source>
</evidence>
<feature type="domain" description="RRM" evidence="3">
    <location>
        <begin position="526"/>
        <end position="593"/>
    </location>
</feature>
<dbReference type="GO" id="GO:0005634">
    <property type="term" value="C:nucleus"/>
    <property type="evidence" value="ECO:0007669"/>
    <property type="project" value="TreeGrafter"/>
</dbReference>
<evidence type="ECO:0000313" key="5">
    <source>
        <dbReference type="Proteomes" id="UP000266841"/>
    </source>
</evidence>
<dbReference type="GO" id="GO:0003723">
    <property type="term" value="F:RNA binding"/>
    <property type="evidence" value="ECO:0007669"/>
    <property type="project" value="UniProtKB-KW"/>
</dbReference>
<dbReference type="eggNOG" id="ENOG502QY9Z">
    <property type="taxonomic scope" value="Eukaryota"/>
</dbReference>
<evidence type="ECO:0000256" key="2">
    <source>
        <dbReference type="SAM" id="MobiDB-lite"/>
    </source>
</evidence>
<dbReference type="InterPro" id="IPR000504">
    <property type="entry name" value="RRM_dom"/>
</dbReference>
<dbReference type="InterPro" id="IPR035979">
    <property type="entry name" value="RBD_domain_sf"/>
</dbReference>
<feature type="compositionally biased region" description="Polar residues" evidence="2">
    <location>
        <begin position="344"/>
        <end position="363"/>
    </location>
</feature>
<dbReference type="Gene3D" id="3.30.70.330">
    <property type="match status" value="1"/>
</dbReference>
<dbReference type="CDD" id="cd00590">
    <property type="entry name" value="RRM_SF"/>
    <property type="match status" value="1"/>
</dbReference>
<dbReference type="AlphaFoldDB" id="K0T028"/>
<feature type="region of interest" description="Disordered" evidence="2">
    <location>
        <begin position="24"/>
        <end position="77"/>
    </location>
</feature>
<sequence length="664" mass="75593">MDHHDAVESADSIGYGVYGDVGQRKVSHDAHDAPRGQGTGNYHPCHGHRSRDSRHYEQPAQNGVKMGGEGQGADYRPEHDVSVNRSYYHQTGHHGVQADDKGTANYRGRGHQNLQRQGSYGGGKRFGRGHSTNGGYRQQHGRNRSNSGNYNDGRNRSNEGANYYNDGRNRSDAGNFYDYRKNQEVDYMDPDRVIPPNCRRTLIFSNVHPDIRHGQIKRHFESVWKFDVQHVSIFTDEQESYVKFKNVDDAMTIWRAGNEGLDGQYGVEDGQFSFVKQGIQLKDVYQSNCVPEESPRRRIAQGQTPYPNQQSNKAAKYYDNSNGPGGRPYHPDEYRDESAHHQYQKSPTNMSNNTYHRDNTPMQISPQKKEVTPEELAARDQHQAEQQKLHEEFLQWRVRRKTEYDAFVAEQAERLTQIAKSEQKRDLLLKQESMLSKQLTLHKKMLGMLKSKNAPSGDQSKKMKEILSTQSRVNEIKLEVKGLVEDIEKLKEQEKTKGRFKPSEPRPVFSETYIQGNFKMDRRTTVLKVTGDKLGDSSQFTEEGIRSHFVTFGTLSNVVLEDSCALIEYDNRANAETARAGADKFDGIALRCEWHYEPLASIGKHAPSDEVKAEEEKKDSVDDNDDDNGAYEHLIEGAGYYGMQQGQESDACGDDQDEGMVDYD</sequence>
<dbReference type="OMA" id="HADCEED"/>
<accession>K0T028</accession>
<feature type="compositionally biased region" description="Basic and acidic residues" evidence="2">
    <location>
        <begin position="24"/>
        <end position="34"/>
    </location>
</feature>
<feature type="region of interest" description="Disordered" evidence="2">
    <location>
        <begin position="605"/>
        <end position="664"/>
    </location>
</feature>
<dbReference type="SUPFAM" id="SSF54928">
    <property type="entry name" value="RNA-binding domain, RBD"/>
    <property type="match status" value="2"/>
</dbReference>
<feature type="region of interest" description="Disordered" evidence="2">
    <location>
        <begin position="292"/>
        <end position="363"/>
    </location>
</feature>
<organism evidence="4 5">
    <name type="scientific">Thalassiosira oceanica</name>
    <name type="common">Marine diatom</name>
    <dbReference type="NCBI Taxonomy" id="159749"/>
    <lineage>
        <taxon>Eukaryota</taxon>
        <taxon>Sar</taxon>
        <taxon>Stramenopiles</taxon>
        <taxon>Ochrophyta</taxon>
        <taxon>Bacillariophyta</taxon>
        <taxon>Coscinodiscophyceae</taxon>
        <taxon>Thalassiosirophycidae</taxon>
        <taxon>Thalassiosirales</taxon>
        <taxon>Thalassiosiraceae</taxon>
        <taxon>Thalassiosira</taxon>
    </lineage>
</organism>
<keyword evidence="5" id="KW-1185">Reference proteome</keyword>
<dbReference type="OrthoDB" id="443401at2759"/>
<reference evidence="4 5" key="1">
    <citation type="journal article" date="2012" name="Genome Biol.">
        <title>Genome and low-iron response of an oceanic diatom adapted to chronic iron limitation.</title>
        <authorList>
            <person name="Lommer M."/>
            <person name="Specht M."/>
            <person name="Roy A.S."/>
            <person name="Kraemer L."/>
            <person name="Andreson R."/>
            <person name="Gutowska M.A."/>
            <person name="Wolf J."/>
            <person name="Bergner S.V."/>
            <person name="Schilhabel M.B."/>
            <person name="Klostermeier U.C."/>
            <person name="Beiko R.G."/>
            <person name="Rosenstiel P."/>
            <person name="Hippler M."/>
            <person name="Laroche J."/>
        </authorList>
    </citation>
    <scope>NUCLEOTIDE SEQUENCE [LARGE SCALE GENOMIC DNA]</scope>
    <source>
        <strain evidence="4 5">CCMP1005</strain>
    </source>
</reference>
<feature type="compositionally biased region" description="Basic and acidic residues" evidence="2">
    <location>
        <begin position="606"/>
        <end position="621"/>
    </location>
</feature>
<dbReference type="InterPro" id="IPR012677">
    <property type="entry name" value="Nucleotide-bd_a/b_plait_sf"/>
</dbReference>
<protein>
    <recommendedName>
        <fullName evidence="3">RRM domain-containing protein</fullName>
    </recommendedName>
</protein>
<feature type="compositionally biased region" description="Polar residues" evidence="2">
    <location>
        <begin position="301"/>
        <end position="313"/>
    </location>
</feature>
<comment type="caution">
    <text evidence="4">The sequence shown here is derived from an EMBL/GenBank/DDBJ whole genome shotgun (WGS) entry which is preliminary data.</text>
</comment>
<feature type="compositionally biased region" description="Acidic residues" evidence="2">
    <location>
        <begin position="651"/>
        <end position="664"/>
    </location>
</feature>
<dbReference type="SMART" id="SM00360">
    <property type="entry name" value="RRM"/>
    <property type="match status" value="2"/>
</dbReference>
<feature type="compositionally biased region" description="Basic and acidic residues" evidence="2">
    <location>
        <begin position="329"/>
        <end position="340"/>
    </location>
</feature>
<dbReference type="InterPro" id="IPR045137">
    <property type="entry name" value="RBM26/27"/>
</dbReference>
<name>K0T028_THAOC</name>
<feature type="region of interest" description="Disordered" evidence="2">
    <location>
        <begin position="90"/>
        <end position="175"/>
    </location>
</feature>
<dbReference type="Proteomes" id="UP000266841">
    <property type="component" value="Unassembled WGS sequence"/>
</dbReference>
<evidence type="ECO:0000256" key="1">
    <source>
        <dbReference type="ARBA" id="ARBA00022884"/>
    </source>
</evidence>
<evidence type="ECO:0000313" key="4">
    <source>
        <dbReference type="EMBL" id="EJK63802.1"/>
    </source>
</evidence>
<proteinExistence type="predicted"/>
<dbReference type="EMBL" id="AGNL01018006">
    <property type="protein sequence ID" value="EJK63802.1"/>
    <property type="molecule type" value="Genomic_DNA"/>
</dbReference>
<feature type="domain" description="RRM" evidence="3">
    <location>
        <begin position="201"/>
        <end position="276"/>
    </location>
</feature>
<keyword evidence="1" id="KW-0694">RNA-binding</keyword>
<gene>
    <name evidence="4" type="ORF">THAOC_15521</name>
</gene>